<evidence type="ECO:0000259" key="6">
    <source>
        <dbReference type="Pfam" id="PF05175"/>
    </source>
</evidence>
<keyword evidence="3 8" id="KW-0489">Methyltransferase</keyword>
<dbReference type="GO" id="GO:0008168">
    <property type="term" value="F:methyltransferase activity"/>
    <property type="evidence" value="ECO:0007669"/>
    <property type="project" value="UniProtKB-KW"/>
</dbReference>
<dbReference type="InterPro" id="IPR046977">
    <property type="entry name" value="RsmC/RlmG"/>
</dbReference>
<evidence type="ECO:0000256" key="4">
    <source>
        <dbReference type="ARBA" id="ARBA00022679"/>
    </source>
</evidence>
<sequence>MTTDVLEVDGISLLLKRPGGGRALRAWDAADEQLLEQILARFSPDSRPRVLIIDDQFGALTLGLSSFAPVSFADSCSLSSALITNTPSGHSVLTPSNWLAPPEGPFDLVVMRIPRQVDYLTCLLRWVNGVLVPDGTLIAGGMIKHLPDSSAAVFADLVHTREVCPARKKARVIVAAPGDQTLRNWADLWKGYMLPHTEYQVSAMPAVFSREKLDMGTRMLLPFVRQEAGALSSSARVLDLACGNGVLGLAALAENSELAVAFSDVSSQAVASARDNVLSAFPDVEAVFHHSDGIPEDSGQFELVLLNPPFHEGGVVGDHIALRLFRQVARHLAPGGRMLMVGNRHLGYHRSLRRFFSTVRQLDADARFVVFEASNQEAGRS</sequence>
<keyword evidence="1" id="KW-0963">Cytoplasm</keyword>
<dbReference type="Gene3D" id="3.40.50.150">
    <property type="entry name" value="Vaccinia Virus protein VP39"/>
    <property type="match status" value="2"/>
</dbReference>
<feature type="domain" description="Methyltransferase small" evidence="6">
    <location>
        <begin position="199"/>
        <end position="371"/>
    </location>
</feature>
<dbReference type="PANTHER" id="PTHR47816">
    <property type="entry name" value="RIBOSOMAL RNA SMALL SUBUNIT METHYLTRANSFERASE C"/>
    <property type="match status" value="1"/>
</dbReference>
<organism evidence="8 9">
    <name type="scientific">Marinobacter azerbaijanicus</name>
    <dbReference type="NCBI Taxonomy" id="3050455"/>
    <lineage>
        <taxon>Bacteria</taxon>
        <taxon>Pseudomonadati</taxon>
        <taxon>Pseudomonadota</taxon>
        <taxon>Gammaproteobacteria</taxon>
        <taxon>Pseudomonadales</taxon>
        <taxon>Marinobacteraceae</taxon>
        <taxon>Marinobacter</taxon>
    </lineage>
</organism>
<dbReference type="RefSeq" id="WP_285388524.1">
    <property type="nucleotide sequence ID" value="NZ_JASSVS010000001.1"/>
</dbReference>
<evidence type="ECO:0000256" key="5">
    <source>
        <dbReference type="ARBA" id="ARBA00022691"/>
    </source>
</evidence>
<dbReference type="InterPro" id="IPR029063">
    <property type="entry name" value="SAM-dependent_MTases_sf"/>
</dbReference>
<keyword evidence="9" id="KW-1185">Reference proteome</keyword>
<evidence type="ECO:0000259" key="7">
    <source>
        <dbReference type="Pfam" id="PF26049"/>
    </source>
</evidence>
<dbReference type="PANTHER" id="PTHR47816:SF5">
    <property type="entry name" value="RIBOSOMAL RNA LARGE SUBUNIT METHYLTRANSFERASE G"/>
    <property type="match status" value="1"/>
</dbReference>
<dbReference type="InterPro" id="IPR002052">
    <property type="entry name" value="DNA_methylase_N6_adenine_CS"/>
</dbReference>
<feature type="domain" description="RlmG N-terminal" evidence="7">
    <location>
        <begin position="8"/>
        <end position="177"/>
    </location>
</feature>
<accession>A0ABT7I7A1</accession>
<proteinExistence type="predicted"/>
<dbReference type="SUPFAM" id="SSF53335">
    <property type="entry name" value="S-adenosyl-L-methionine-dependent methyltransferases"/>
    <property type="match status" value="1"/>
</dbReference>
<evidence type="ECO:0000313" key="8">
    <source>
        <dbReference type="EMBL" id="MDL0430024.1"/>
    </source>
</evidence>
<reference evidence="8 9" key="1">
    <citation type="submission" date="2023-06" db="EMBL/GenBank/DDBJ databases">
        <title>Marinobacter azerbaijanicus a moderately halophilic, isolated from Urmia Lake in Azerbaijan region of Iran.</title>
        <authorList>
            <person name="Sanchez-Porro C."/>
            <person name="Aghdam E.M."/>
            <person name="Saheb S.M."/>
            <person name="Tarhriz V."/>
            <person name="Kazemi E."/>
            <person name="Ammozegar M.A."/>
            <person name="Ventosa A."/>
            <person name="Hejazi M.S."/>
        </authorList>
    </citation>
    <scope>NUCLEOTIDE SEQUENCE [LARGE SCALE GENOMIC DNA]</scope>
    <source>
        <strain evidence="8 9">TBZ242</strain>
    </source>
</reference>
<dbReference type="EMBL" id="JASSVS010000001">
    <property type="protein sequence ID" value="MDL0430024.1"/>
    <property type="molecule type" value="Genomic_DNA"/>
</dbReference>
<evidence type="ECO:0000256" key="1">
    <source>
        <dbReference type="ARBA" id="ARBA00022490"/>
    </source>
</evidence>
<comment type="caution">
    <text evidence="8">The sequence shown here is derived from an EMBL/GenBank/DDBJ whole genome shotgun (WGS) entry which is preliminary data.</text>
</comment>
<evidence type="ECO:0000256" key="3">
    <source>
        <dbReference type="ARBA" id="ARBA00022603"/>
    </source>
</evidence>
<protein>
    <submittedName>
        <fullName evidence="8">Methyltransferase</fullName>
    </submittedName>
</protein>
<keyword evidence="4" id="KW-0808">Transferase</keyword>
<dbReference type="CDD" id="cd02440">
    <property type="entry name" value="AdoMet_MTases"/>
    <property type="match status" value="1"/>
</dbReference>
<dbReference type="InterPro" id="IPR058679">
    <property type="entry name" value="RlmG_N"/>
</dbReference>
<keyword evidence="5" id="KW-0949">S-adenosyl-L-methionine</keyword>
<dbReference type="GO" id="GO:0032259">
    <property type="term" value="P:methylation"/>
    <property type="evidence" value="ECO:0007669"/>
    <property type="project" value="UniProtKB-KW"/>
</dbReference>
<dbReference type="Proteomes" id="UP001227964">
    <property type="component" value="Unassembled WGS sequence"/>
</dbReference>
<name>A0ABT7I7A1_9GAMM</name>
<keyword evidence="2" id="KW-0698">rRNA processing</keyword>
<gene>
    <name evidence="8" type="ORF">QPM17_02730</name>
</gene>
<dbReference type="InterPro" id="IPR007848">
    <property type="entry name" value="Small_mtfrase_dom"/>
</dbReference>
<dbReference type="Pfam" id="PF05175">
    <property type="entry name" value="MTS"/>
    <property type="match status" value="1"/>
</dbReference>
<dbReference type="PROSITE" id="PS00092">
    <property type="entry name" value="N6_MTASE"/>
    <property type="match status" value="1"/>
</dbReference>
<dbReference type="Pfam" id="PF26049">
    <property type="entry name" value="RLMG_N"/>
    <property type="match status" value="1"/>
</dbReference>
<evidence type="ECO:0000256" key="2">
    <source>
        <dbReference type="ARBA" id="ARBA00022552"/>
    </source>
</evidence>
<evidence type="ECO:0000313" key="9">
    <source>
        <dbReference type="Proteomes" id="UP001227964"/>
    </source>
</evidence>